<feature type="compositionally biased region" description="Basic and acidic residues" evidence="1">
    <location>
        <begin position="948"/>
        <end position="975"/>
    </location>
</feature>
<gene>
    <name evidence="3" type="ORF">CWB96_21385</name>
    <name evidence="2" type="ORF">CWB97_13470</name>
</gene>
<sequence>MKLSIKHIGADIQAPQSILNEGNRLDTLEAQFSQWFMRGLAQMDWSELDELSLGDEVIKLPDIDIDLANLDWTYVQVDPYAAFTRYVFPQLKRRIIEQAKAQQVTHETVQPSSSMVQPNSLRVTRLNASLLALLRFFTGEVTASLVNKNSVKLSVKRQIIDALHAPCNSLAQLHIKTNWPTYRAHLLRVLNEDRAGLLIVLAPLFSSEKLGRLQSLLSKLSLMQLTAFITYVEQSFELVPNTAQRVQRNEVLLALHERFVASHAFQERLLKQACLAMQSAKQVQAIGVWCAIQSQHQAHDQRSLLGLERLVTQAAKAHDMAIELVGVKEAGWQPQSNKAALSNQNIDKALYVASFDHARYQLLATLQAHLAQLLNAELLPKAWLKALFDIQMIRVSESRLGAKLTSLLRSLTPVQSLEKPSRGTSEAHLAHVQRIAALLRQEEHQEVAVARPNLYEKKRLQQLYSLLSSLPDTPAELLIRPVLWKLGRAERAKAQRVWLDNIAQWSEQYRHQMQGQSLLIEQTDEARKPLIATLQAVKAWLKQLSRAALSASHFSDDNDHVWPQRVATRKGEQAASPTVKLSYISAQEHNHVMSEVYLERAQLTSMHQAINALLKSLPIHVHSSVWGLLQTSSSFNELLAVLDKLLAELTPSAQATQSRQNEKANTNTIQHAKLQLGDIESKLSEQFCKMYQQLKSQLDKLIHAYQQGMLMPLQANYLTSAVHNGLSQQQAPLMQSVLWHGVTRVRKMASLLETQLRACPLSVARVMALISSQKTWLIKEIALIANEVQPAQVNPDAKKVRSVILAHLKSLRMLEHEIKAQIPLIHSANVDPDTWYAPVIDFVCEQLDETSYKTWFGAHRDMPSGNEPGYHHAEVSKHQSTASSSSEGLYNDVLKHSRMSAQTKSQIDGASSQTLPLWQSDKTDSQTLSNAEVARHQGTVEPAMSEQASDKYKATDEWSKSRDNPQLREGTKAEHQKTLLHEHVNGYDDERRTQKTPKNDSRAIDSVMLEGKPYRAKAPVAYLNALTQVESHDQAQQLLEELTAHVGVAPGSSQRFERVVREAKKRLQKRRNTTRMKADLHAARLAMKQTQYELNQLQQTPHQDEEPLTFDIGLVILWPFLPTLFSKLQLLHPSEHELAGQFVNNEAQMQAHAALCYIANIDPLIEVSLTANALLGLPLYHQPEQAIELDDAAMNAIDAMLNALVSRWEVLKGMPKEELIRMFIAREGTVENTDTGCHICAVTMPQDVLMSKLPWGLGMVQLPWLGKALLHIEWKYGF</sequence>
<dbReference type="InterPro" id="IPR045538">
    <property type="entry name" value="CIS_TMP"/>
</dbReference>
<dbReference type="AlphaFoldDB" id="A0A5S3XI77"/>
<dbReference type="Pfam" id="PF19268">
    <property type="entry name" value="CIS_TMP"/>
    <property type="match status" value="1"/>
</dbReference>
<protein>
    <submittedName>
        <fullName evidence="3">Uncharacterized protein</fullName>
    </submittedName>
</protein>
<evidence type="ECO:0000313" key="3">
    <source>
        <dbReference type="EMBL" id="TMP53288.1"/>
    </source>
</evidence>
<accession>A0A5S3XI77</accession>
<evidence type="ECO:0000256" key="1">
    <source>
        <dbReference type="SAM" id="MobiDB-lite"/>
    </source>
</evidence>
<keyword evidence="4" id="KW-1185">Reference proteome</keyword>
<feature type="compositionally biased region" description="Polar residues" evidence="1">
    <location>
        <begin position="900"/>
        <end position="917"/>
    </location>
</feature>
<reference evidence="3" key="3">
    <citation type="submission" date="2019-09" db="EMBL/GenBank/DDBJ databases">
        <title>Co-occurence of chitin degradation, pigmentation and bioactivity in marine Pseudoalteromonas.</title>
        <authorList>
            <person name="Sonnenschein E.C."/>
            <person name="Bech P.K."/>
        </authorList>
    </citation>
    <scope>NUCLEOTIDE SEQUENCE</scope>
    <source>
        <strain evidence="3">S2231</strain>
    </source>
</reference>
<dbReference type="EMBL" id="PNCL01000153">
    <property type="protein sequence ID" value="TMP53288.1"/>
    <property type="molecule type" value="Genomic_DNA"/>
</dbReference>
<evidence type="ECO:0000313" key="2">
    <source>
        <dbReference type="EMBL" id="TMP41772.1"/>
    </source>
</evidence>
<proteinExistence type="predicted"/>
<evidence type="ECO:0000313" key="5">
    <source>
        <dbReference type="Proteomes" id="UP000307706"/>
    </source>
</evidence>
<evidence type="ECO:0000313" key="4">
    <source>
        <dbReference type="Proteomes" id="UP000305730"/>
    </source>
</evidence>
<dbReference type="Proteomes" id="UP000305730">
    <property type="component" value="Unassembled WGS sequence"/>
</dbReference>
<reference evidence="4 5" key="2">
    <citation type="submission" date="2019-06" db="EMBL/GenBank/DDBJ databases">
        <title>Co-occurence of chitin degradation, pigmentation and bioactivity in marine Pseudoalteromonas.</title>
        <authorList>
            <person name="Sonnenschein E.C."/>
            <person name="Bech P.K."/>
        </authorList>
    </citation>
    <scope>NUCLEOTIDE SEQUENCE [LARGE SCALE GENOMIC DNA]</scope>
    <source>
        <strain evidence="5">S2231</strain>
        <strain evidence="2 4">S2233</strain>
    </source>
</reference>
<reference evidence="4 5" key="1">
    <citation type="submission" date="2017-12" db="EMBL/GenBank/DDBJ databases">
        <authorList>
            <person name="Paulsen S."/>
            <person name="Gram L.K."/>
        </authorList>
    </citation>
    <scope>NUCLEOTIDE SEQUENCE [LARGE SCALE GENOMIC DNA]</scope>
    <source>
        <strain evidence="3 5">S2231</strain>
        <strain evidence="2 4">S2233</strain>
    </source>
</reference>
<feature type="region of interest" description="Disordered" evidence="1">
    <location>
        <begin position="866"/>
        <end position="887"/>
    </location>
</feature>
<dbReference type="Proteomes" id="UP000307706">
    <property type="component" value="Unassembled WGS sequence"/>
</dbReference>
<comment type="caution">
    <text evidence="3">The sequence shown here is derived from an EMBL/GenBank/DDBJ whole genome shotgun (WGS) entry which is preliminary data.</text>
</comment>
<feature type="region of interest" description="Disordered" evidence="1">
    <location>
        <begin position="900"/>
        <end position="975"/>
    </location>
</feature>
<name>A0A5S3XI77_9GAMM</name>
<feature type="compositionally biased region" description="Polar residues" evidence="1">
    <location>
        <begin position="878"/>
        <end position="887"/>
    </location>
</feature>
<organism evidence="3 5">
    <name type="scientific">Pseudoalteromonas citrea</name>
    <dbReference type="NCBI Taxonomy" id="43655"/>
    <lineage>
        <taxon>Bacteria</taxon>
        <taxon>Pseudomonadati</taxon>
        <taxon>Pseudomonadota</taxon>
        <taxon>Gammaproteobacteria</taxon>
        <taxon>Alteromonadales</taxon>
        <taxon>Pseudoalteromonadaceae</taxon>
        <taxon>Pseudoalteromonas</taxon>
    </lineage>
</organism>
<dbReference type="EMBL" id="PNCK01000047">
    <property type="protein sequence ID" value="TMP41772.1"/>
    <property type="molecule type" value="Genomic_DNA"/>
</dbReference>